<dbReference type="Proteomes" id="UP001597417">
    <property type="component" value="Unassembled WGS sequence"/>
</dbReference>
<feature type="domain" description="YtkA-like" evidence="1">
    <location>
        <begin position="41"/>
        <end position="111"/>
    </location>
</feature>
<organism evidence="2 3">
    <name type="scientific">Amycolatopsis pigmentata</name>
    <dbReference type="NCBI Taxonomy" id="450801"/>
    <lineage>
        <taxon>Bacteria</taxon>
        <taxon>Bacillati</taxon>
        <taxon>Actinomycetota</taxon>
        <taxon>Actinomycetes</taxon>
        <taxon>Pseudonocardiales</taxon>
        <taxon>Pseudonocardiaceae</taxon>
        <taxon>Amycolatopsis</taxon>
    </lineage>
</organism>
<evidence type="ECO:0000313" key="2">
    <source>
        <dbReference type="EMBL" id="MFD2417661.1"/>
    </source>
</evidence>
<comment type="caution">
    <text evidence="2">The sequence shown here is derived from an EMBL/GenBank/DDBJ whole genome shotgun (WGS) entry which is preliminary data.</text>
</comment>
<protein>
    <submittedName>
        <fullName evidence="2">FixH family protein</fullName>
    </submittedName>
</protein>
<dbReference type="Pfam" id="PF13115">
    <property type="entry name" value="YtkA"/>
    <property type="match status" value="1"/>
</dbReference>
<dbReference type="EMBL" id="JBHUKR010000007">
    <property type="protein sequence ID" value="MFD2417661.1"/>
    <property type="molecule type" value="Genomic_DNA"/>
</dbReference>
<name>A0ABW5FS19_9PSEU</name>
<dbReference type="RefSeq" id="WP_378265597.1">
    <property type="nucleotide sequence ID" value="NZ_JBHUKR010000007.1"/>
</dbReference>
<reference evidence="3" key="1">
    <citation type="journal article" date="2019" name="Int. J. Syst. Evol. Microbiol.">
        <title>The Global Catalogue of Microorganisms (GCM) 10K type strain sequencing project: providing services to taxonomists for standard genome sequencing and annotation.</title>
        <authorList>
            <consortium name="The Broad Institute Genomics Platform"/>
            <consortium name="The Broad Institute Genome Sequencing Center for Infectious Disease"/>
            <person name="Wu L."/>
            <person name="Ma J."/>
        </authorList>
    </citation>
    <scope>NUCLEOTIDE SEQUENCE [LARGE SCALE GENOMIC DNA]</scope>
    <source>
        <strain evidence="3">CGMCC 4.7645</strain>
    </source>
</reference>
<evidence type="ECO:0000313" key="3">
    <source>
        <dbReference type="Proteomes" id="UP001597417"/>
    </source>
</evidence>
<sequence length="130" mass="13611">MTRRRILVLAPAVVVLAAVLAFLFWPSGGGPSVAQASGRLYQVRLTVDEPRLGAGVLTLDVTPSTVDTVTVEPVMPQMGHALSPVPTTETAPGAYRAETTFPMVGQWEITVALHGPSGADQVVIPLLVKG</sequence>
<proteinExistence type="predicted"/>
<evidence type="ECO:0000259" key="1">
    <source>
        <dbReference type="Pfam" id="PF13115"/>
    </source>
</evidence>
<dbReference type="InterPro" id="IPR032693">
    <property type="entry name" value="YtkA-like_dom"/>
</dbReference>
<accession>A0ABW5FS19</accession>
<keyword evidence="3" id="KW-1185">Reference proteome</keyword>
<gene>
    <name evidence="2" type="ORF">ACFSXZ_15135</name>
</gene>